<evidence type="ECO:0000256" key="2">
    <source>
        <dbReference type="SAM" id="MobiDB-lite"/>
    </source>
</evidence>
<feature type="transmembrane region" description="Helical" evidence="3">
    <location>
        <begin position="46"/>
        <end position="69"/>
    </location>
</feature>
<keyword evidence="3" id="KW-1133">Transmembrane helix</keyword>
<evidence type="ECO:0000313" key="4">
    <source>
        <dbReference type="EMBL" id="GGS32980.1"/>
    </source>
</evidence>
<comment type="caution">
    <text evidence="4">The sequence shown here is derived from an EMBL/GenBank/DDBJ whole genome shotgun (WGS) entry which is preliminary data.</text>
</comment>
<gene>
    <name evidence="4" type="ORF">GCM10010171_28850</name>
</gene>
<accession>A0A918GFU9</accession>
<keyword evidence="3" id="KW-0812">Transmembrane</keyword>
<evidence type="ECO:0000256" key="3">
    <source>
        <dbReference type="SAM" id="Phobius"/>
    </source>
</evidence>
<reference evidence="4" key="1">
    <citation type="journal article" date="2014" name="Int. J. Syst. Evol. Microbiol.">
        <title>Complete genome sequence of Corynebacterium casei LMG S-19264T (=DSM 44701T), isolated from a smear-ripened cheese.</title>
        <authorList>
            <consortium name="US DOE Joint Genome Institute (JGI-PGF)"/>
            <person name="Walter F."/>
            <person name="Albersmeier A."/>
            <person name="Kalinowski J."/>
            <person name="Ruckert C."/>
        </authorList>
    </citation>
    <scope>NUCLEOTIDE SEQUENCE</scope>
    <source>
        <strain evidence="4">JCM 3276</strain>
    </source>
</reference>
<keyword evidence="1" id="KW-0175">Coiled coil</keyword>
<evidence type="ECO:0000313" key="5">
    <source>
        <dbReference type="Proteomes" id="UP000660680"/>
    </source>
</evidence>
<dbReference type="AlphaFoldDB" id="A0A918GFU9"/>
<proteinExistence type="predicted"/>
<organism evidence="4 5">
    <name type="scientific">Actinokineospora fastidiosa</name>
    <dbReference type="NCBI Taxonomy" id="1816"/>
    <lineage>
        <taxon>Bacteria</taxon>
        <taxon>Bacillati</taxon>
        <taxon>Actinomycetota</taxon>
        <taxon>Actinomycetes</taxon>
        <taxon>Pseudonocardiales</taxon>
        <taxon>Pseudonocardiaceae</taxon>
        <taxon>Actinokineospora</taxon>
    </lineage>
</organism>
<reference evidence="4" key="2">
    <citation type="submission" date="2020-09" db="EMBL/GenBank/DDBJ databases">
        <authorList>
            <person name="Sun Q."/>
            <person name="Ohkuma M."/>
        </authorList>
    </citation>
    <scope>NUCLEOTIDE SEQUENCE</scope>
    <source>
        <strain evidence="4">JCM 3276</strain>
    </source>
</reference>
<dbReference type="EMBL" id="BMRB01000002">
    <property type="protein sequence ID" value="GGS32980.1"/>
    <property type="molecule type" value="Genomic_DNA"/>
</dbReference>
<feature type="region of interest" description="Disordered" evidence="2">
    <location>
        <begin position="127"/>
        <end position="156"/>
    </location>
</feature>
<protein>
    <submittedName>
        <fullName evidence="4">Uncharacterized protein</fullName>
    </submittedName>
</protein>
<name>A0A918GFU9_9PSEU</name>
<keyword evidence="5" id="KW-1185">Reference proteome</keyword>
<sequence>MTYGPDQSSGYPASSYQGLATPAGGQQYGQYGAPAAPPAKSGRGPVVVLVVLLVLAVIGTGTFATLWIIEGGDHTATRESLTKSEGALADSEKRVKEVEETLSGVEEDKRVAETKVGELTKCQEAGRDLIDSLDGGDTPENREKTSDALDRMDSFC</sequence>
<dbReference type="RefSeq" id="WP_189210913.1">
    <property type="nucleotide sequence ID" value="NZ_BMRB01000002.1"/>
</dbReference>
<feature type="compositionally biased region" description="Basic and acidic residues" evidence="2">
    <location>
        <begin position="139"/>
        <end position="156"/>
    </location>
</feature>
<feature type="coiled-coil region" evidence="1">
    <location>
        <begin position="81"/>
        <end position="115"/>
    </location>
</feature>
<keyword evidence="3" id="KW-0472">Membrane</keyword>
<evidence type="ECO:0000256" key="1">
    <source>
        <dbReference type="SAM" id="Coils"/>
    </source>
</evidence>
<dbReference type="Proteomes" id="UP000660680">
    <property type="component" value="Unassembled WGS sequence"/>
</dbReference>